<dbReference type="Gene3D" id="1.10.132.10">
    <property type="match status" value="2"/>
</dbReference>
<comment type="catalytic activity">
    <reaction evidence="1 6 7">
        <text>ATP-independent breakage of single-stranded DNA, followed by passage and rejoining.</text>
        <dbReference type="EC" id="5.6.2.1"/>
    </reaction>
</comment>
<feature type="coiled-coil region" evidence="8">
    <location>
        <begin position="758"/>
        <end position="820"/>
    </location>
</feature>
<feature type="compositionally biased region" description="Basic and acidic residues" evidence="9">
    <location>
        <begin position="173"/>
        <end position="184"/>
    </location>
</feature>
<sequence>MSSSEDDTPLVKMNGRSSGGQSNAKMNGATATNGHVDPGVSIRFGPVQKDGDVQMKDAGGANGVSKRKGRTSVINSKSYAEPESSGEDEPLSKRRRTSVKHEDPESDEDVPLALNGGKLPKASETAIGDESDSDVPIGKKLTAEKKKIQVKAEKEVEPSRKGSKPAKPAASTKKQENGVKKESASAKQTLKQVKAEPKSATPVKKNGKAAPVKKEESEEAEDGDEEEESRWWEDPTKSDGTIKWKSLEHNGVVFPPPYEPLPKNVKLKYDGIPVDLHLDAEEVASFFGTMLNSTQNVENPIFQKNFFGDFKDILKKTGGAKDQKGNKVDIKEFSKCDFKPIFEYFDAMRQEKKALPPAEKKRLKAEKDEEETPYMYCVWDGRKQKVGNFRVEPPSLFRGRGEHPKTGRVKARVQPEQITINIGKEAQVPPPPEGHKWKEVKHDQEGTWLAMWQENINGNYKYVMLAANSDVKGQSDYKKFEKARELKKHIARIRKDYQKNLRHGLMAERQKATAVYLIDQFALRAGNEKGEDEAETVGCCSLKYENVTLKPPNKVVFDFLGKDSIRFYDEVEVDLQVFKNLKIFKKSPKKEGDEIFDRLTTSGLNKHLSQYMQGLTAKVFRTYNASHTMSTLLRDMTATGTNAEKVKAYNDANRKVAILCNHKRTVGATHANAMEKMSERIKGQRYQKWRLKQMMLDLDATLKKKKGAKFFELDEDIDNEWIKEHQAFLVEEQRQKIKKKFEKDNEKLAADGEKEMKASELESRLETVKDMEKKFNKENKTGKVEAEGRGPSVEKLEGAVTKLQQRVENMEVQAQDKEDNKEVALGTSKINYIDPRLTVVFSKKFSVPMEKFFSKSLREKFEWAIKSVDENWEF</sequence>
<dbReference type="InterPro" id="IPR014711">
    <property type="entry name" value="TopoI_cat_a-hlx-sub_euk"/>
</dbReference>
<evidence type="ECO:0000256" key="8">
    <source>
        <dbReference type="SAM" id="Coils"/>
    </source>
</evidence>
<reference evidence="11 12" key="1">
    <citation type="submission" date="2024-07" db="EMBL/GenBank/DDBJ databases">
        <title>Section-level genome sequencing and comparative genomics of Aspergillus sections Usti and Cavernicolus.</title>
        <authorList>
            <consortium name="Lawrence Berkeley National Laboratory"/>
            <person name="Nybo J.L."/>
            <person name="Vesth T.C."/>
            <person name="Theobald S."/>
            <person name="Frisvad J.C."/>
            <person name="Larsen T.O."/>
            <person name="Kjaerboelling I."/>
            <person name="Rothschild-Mancinelli K."/>
            <person name="Lyhne E.K."/>
            <person name="Kogle M.E."/>
            <person name="Barry K."/>
            <person name="Clum A."/>
            <person name="Na H."/>
            <person name="Ledsgaard L."/>
            <person name="Lin J."/>
            <person name="Lipzen A."/>
            <person name="Kuo A."/>
            <person name="Riley R."/>
            <person name="Mondo S."/>
            <person name="LaButti K."/>
            <person name="Haridas S."/>
            <person name="Pangalinan J."/>
            <person name="Salamov A.A."/>
            <person name="Simmons B.A."/>
            <person name="Magnuson J.K."/>
            <person name="Chen J."/>
            <person name="Drula E."/>
            <person name="Henrissat B."/>
            <person name="Wiebenga A."/>
            <person name="Lubbers R.J."/>
            <person name="Gomes A.C."/>
            <person name="Makela M.R."/>
            <person name="Stajich J."/>
            <person name="Grigoriev I.V."/>
            <person name="Mortensen U.H."/>
            <person name="De vries R.P."/>
            <person name="Baker S.E."/>
            <person name="Andersen M.R."/>
        </authorList>
    </citation>
    <scope>NUCLEOTIDE SEQUENCE [LARGE SCALE GENOMIC DNA]</scope>
    <source>
        <strain evidence="11 12">CBS 600.67</strain>
    </source>
</reference>
<dbReference type="PROSITE" id="PS00176">
    <property type="entry name" value="TOPO_IB_1"/>
    <property type="match status" value="1"/>
</dbReference>
<dbReference type="InterPro" id="IPR051062">
    <property type="entry name" value="Topoisomerase_IB"/>
</dbReference>
<dbReference type="InterPro" id="IPR013499">
    <property type="entry name" value="TopoI_euk"/>
</dbReference>
<proteinExistence type="inferred from homology"/>
<keyword evidence="12" id="KW-1185">Reference proteome</keyword>
<dbReference type="Proteomes" id="UP001610335">
    <property type="component" value="Unassembled WGS sequence"/>
</dbReference>
<dbReference type="SMART" id="SM00435">
    <property type="entry name" value="TOPEUc"/>
    <property type="match status" value="1"/>
</dbReference>
<keyword evidence="3 6" id="KW-0799">Topoisomerase</keyword>
<dbReference type="CDD" id="cd00659">
    <property type="entry name" value="Topo_IB_C"/>
    <property type="match status" value="1"/>
</dbReference>
<evidence type="ECO:0000256" key="1">
    <source>
        <dbReference type="ARBA" id="ARBA00000213"/>
    </source>
</evidence>
<evidence type="ECO:0000256" key="5">
    <source>
        <dbReference type="ARBA" id="ARBA00023235"/>
    </source>
</evidence>
<evidence type="ECO:0000313" key="11">
    <source>
        <dbReference type="EMBL" id="KAL2823161.1"/>
    </source>
</evidence>
<dbReference type="InterPro" id="IPR036202">
    <property type="entry name" value="TopoI_DNA-bd_euk_N_sf"/>
</dbReference>
<gene>
    <name evidence="11" type="ORF">BDW59DRAFT_149020</name>
</gene>
<feature type="region of interest" description="Disordered" evidence="9">
    <location>
        <begin position="1"/>
        <end position="242"/>
    </location>
</feature>
<feature type="compositionally biased region" description="Acidic residues" evidence="9">
    <location>
        <begin position="217"/>
        <end position="228"/>
    </location>
</feature>
<organism evidence="11 12">
    <name type="scientific">Aspergillus cavernicola</name>
    <dbReference type="NCBI Taxonomy" id="176166"/>
    <lineage>
        <taxon>Eukaryota</taxon>
        <taxon>Fungi</taxon>
        <taxon>Dikarya</taxon>
        <taxon>Ascomycota</taxon>
        <taxon>Pezizomycotina</taxon>
        <taxon>Eurotiomycetes</taxon>
        <taxon>Eurotiomycetidae</taxon>
        <taxon>Eurotiales</taxon>
        <taxon>Aspergillaceae</taxon>
        <taxon>Aspergillus</taxon>
        <taxon>Aspergillus subgen. Nidulantes</taxon>
    </lineage>
</organism>
<dbReference type="Gene3D" id="1.10.10.41">
    <property type="entry name" value="Yeast DNA topoisomerase - domain 1"/>
    <property type="match status" value="1"/>
</dbReference>
<dbReference type="InterPro" id="IPR013030">
    <property type="entry name" value="DNA_topo_DNA_db_N_dom2"/>
</dbReference>
<dbReference type="PANTHER" id="PTHR10290">
    <property type="entry name" value="DNA TOPOISOMERASE I"/>
    <property type="match status" value="1"/>
</dbReference>
<evidence type="ECO:0000256" key="3">
    <source>
        <dbReference type="ARBA" id="ARBA00023029"/>
    </source>
</evidence>
<dbReference type="PRINTS" id="PR00416">
    <property type="entry name" value="EUTPISMRASEI"/>
</dbReference>
<feature type="compositionally biased region" description="Basic and acidic residues" evidence="9">
    <location>
        <begin position="141"/>
        <end position="160"/>
    </location>
</feature>
<keyword evidence="5 6" id="KW-0413">Isomerase</keyword>
<feature type="compositionally biased region" description="Basic and acidic residues" evidence="9">
    <location>
        <begin position="229"/>
        <end position="242"/>
    </location>
</feature>
<comment type="caution">
    <text evidence="11">The sequence shown here is derived from an EMBL/GenBank/DDBJ whole genome shotgun (WGS) entry which is preliminary data.</text>
</comment>
<evidence type="ECO:0000259" key="10">
    <source>
        <dbReference type="SMART" id="SM00435"/>
    </source>
</evidence>
<keyword evidence="8" id="KW-0175">Coiled coil</keyword>
<dbReference type="CDD" id="cd03488">
    <property type="entry name" value="Topoisomer_IB_N_htopoI_like"/>
    <property type="match status" value="1"/>
</dbReference>
<protein>
    <recommendedName>
        <fullName evidence="7">DNA topoisomerase I</fullName>
        <ecNumber evidence="7">5.6.2.1</ecNumber>
    </recommendedName>
    <alternativeName>
        <fullName evidence="7">DNA topoisomerase 1</fullName>
    </alternativeName>
</protein>
<dbReference type="InterPro" id="IPR014727">
    <property type="entry name" value="TopoI_cat_a/b-sub_euk"/>
</dbReference>
<dbReference type="PANTHER" id="PTHR10290:SF3">
    <property type="entry name" value="DNA TOPOISOMERASE 1"/>
    <property type="match status" value="1"/>
</dbReference>
<dbReference type="InterPro" id="IPR013500">
    <property type="entry name" value="TopoI_cat_euk"/>
</dbReference>
<comment type="function">
    <text evidence="7">Releases the supercoiling and torsional tension of DNA introduced during the DNA replication and transcription by transiently cleaving and rejoining one strand of the DNA duplex. Introduces a single-strand break via transesterification at the specific target site 5'-[CT]CCTTp site in duplex DNA. The scissile phosphodiester is attacked by the catalytic tyrosine of the enzyme, resulting in the formation of a DNA-(3'-phosphotyrosyl)-enzyme intermediate and the expulsion of a 5'-OH DNA strand. The free DNA strand then undergoes passage around the unbroken strand thus removing DNA supercoils. Finally, in the religation step, the DNA 5'-OH attacks the covalent intermediate to expel the active-site tyrosine and restore the DNA phosphodiester backbone.</text>
</comment>
<dbReference type="EC" id="5.6.2.1" evidence="7"/>
<dbReference type="Gene3D" id="3.90.15.10">
    <property type="entry name" value="Topoisomerase I, Chain A, domain 3"/>
    <property type="match status" value="1"/>
</dbReference>
<dbReference type="EMBL" id="JBFXLS010000055">
    <property type="protein sequence ID" value="KAL2823161.1"/>
    <property type="molecule type" value="Genomic_DNA"/>
</dbReference>
<dbReference type="Pfam" id="PF02919">
    <property type="entry name" value="Topoisom_I_N"/>
    <property type="match status" value="1"/>
</dbReference>
<dbReference type="SUPFAM" id="SSF56349">
    <property type="entry name" value="DNA breaking-rejoining enzymes"/>
    <property type="match status" value="1"/>
</dbReference>
<name>A0ABR4I5W7_9EURO</name>
<dbReference type="Pfam" id="PF14370">
    <property type="entry name" value="Topo_C_assoc"/>
    <property type="match status" value="1"/>
</dbReference>
<feature type="domain" description="DNA topoisomerase I eukaryotic-type" evidence="10">
    <location>
        <begin position="396"/>
        <end position="846"/>
    </location>
</feature>
<feature type="compositionally biased region" description="Polar residues" evidence="9">
    <location>
        <begin position="15"/>
        <end position="33"/>
    </location>
</feature>
<evidence type="ECO:0000256" key="4">
    <source>
        <dbReference type="ARBA" id="ARBA00023125"/>
    </source>
</evidence>
<dbReference type="PROSITE" id="PS52038">
    <property type="entry name" value="TOPO_IB_2"/>
    <property type="match status" value="1"/>
</dbReference>
<evidence type="ECO:0000256" key="9">
    <source>
        <dbReference type="SAM" id="MobiDB-lite"/>
    </source>
</evidence>
<dbReference type="InterPro" id="IPR013034">
    <property type="entry name" value="DNA_topo_DNA_db_N_dom1"/>
</dbReference>
<evidence type="ECO:0000313" key="12">
    <source>
        <dbReference type="Proteomes" id="UP001610335"/>
    </source>
</evidence>
<evidence type="ECO:0000256" key="6">
    <source>
        <dbReference type="PROSITE-ProRule" id="PRU01382"/>
    </source>
</evidence>
<feature type="active site" description="O-(3'-phospho-DNA)-tyrosine intermediate" evidence="6">
    <location>
        <position position="832"/>
    </location>
</feature>
<dbReference type="InterPro" id="IPR001631">
    <property type="entry name" value="TopoI"/>
</dbReference>
<evidence type="ECO:0000256" key="2">
    <source>
        <dbReference type="ARBA" id="ARBA00006645"/>
    </source>
</evidence>
<keyword evidence="4 6" id="KW-0238">DNA-binding</keyword>
<accession>A0ABR4I5W7</accession>
<dbReference type="InterPro" id="IPR008336">
    <property type="entry name" value="TopoI_DNA-bd_euk"/>
</dbReference>
<dbReference type="InterPro" id="IPR025834">
    <property type="entry name" value="TopoI_C_dom"/>
</dbReference>
<dbReference type="SUPFAM" id="SSF56741">
    <property type="entry name" value="Eukaryotic DNA topoisomerase I, N-terminal DNA-binding fragment"/>
    <property type="match status" value="1"/>
</dbReference>
<dbReference type="InterPro" id="IPR048045">
    <property type="entry name" value="Topoisomer_I_DNA-bd"/>
</dbReference>
<evidence type="ECO:0000256" key="7">
    <source>
        <dbReference type="RuleBase" id="RU365101"/>
    </source>
</evidence>
<dbReference type="InterPro" id="IPR018521">
    <property type="entry name" value="TopoIB_AS"/>
</dbReference>
<comment type="similarity">
    <text evidence="2 6 7">Belongs to the type IB topoisomerase family.</text>
</comment>
<dbReference type="Gene3D" id="2.170.11.10">
    <property type="entry name" value="DNA Topoisomerase I, domain 2"/>
    <property type="match status" value="1"/>
</dbReference>
<dbReference type="InterPro" id="IPR011010">
    <property type="entry name" value="DNA_brk_join_enz"/>
</dbReference>
<dbReference type="Pfam" id="PF01028">
    <property type="entry name" value="Topoisom_I"/>
    <property type="match status" value="1"/>
</dbReference>